<gene>
    <name evidence="6" type="ORF">NEOLEDRAFT_657635</name>
</gene>
<keyword evidence="7" id="KW-1185">Reference proteome</keyword>
<evidence type="ECO:0000313" key="6">
    <source>
        <dbReference type="EMBL" id="KZT22384.1"/>
    </source>
</evidence>
<dbReference type="GO" id="GO:0004497">
    <property type="term" value="F:monooxygenase activity"/>
    <property type="evidence" value="ECO:0007669"/>
    <property type="project" value="UniProtKB-KW"/>
</dbReference>
<dbReference type="InterPro" id="IPR036188">
    <property type="entry name" value="FAD/NAD-bd_sf"/>
</dbReference>
<evidence type="ECO:0000256" key="1">
    <source>
        <dbReference type="ARBA" id="ARBA00005706"/>
    </source>
</evidence>
<dbReference type="SUPFAM" id="SSF51905">
    <property type="entry name" value="FAD/NAD(P)-binding domain"/>
    <property type="match status" value="1"/>
</dbReference>
<evidence type="ECO:0000256" key="2">
    <source>
        <dbReference type="ARBA" id="ARBA00023002"/>
    </source>
</evidence>
<feature type="compositionally biased region" description="Polar residues" evidence="5">
    <location>
        <begin position="309"/>
        <end position="322"/>
    </location>
</feature>
<comment type="catalytic activity">
    <reaction evidence="4">
        <text>melleolide F + FADH2 + chloride + O2 = 6'-chloromelleolide F + FAD + 2 H2O + H(+)</text>
        <dbReference type="Rhea" id="RHEA:67160"/>
        <dbReference type="ChEBI" id="CHEBI:15377"/>
        <dbReference type="ChEBI" id="CHEBI:15378"/>
        <dbReference type="ChEBI" id="CHEBI:15379"/>
        <dbReference type="ChEBI" id="CHEBI:17996"/>
        <dbReference type="ChEBI" id="CHEBI:57692"/>
        <dbReference type="ChEBI" id="CHEBI:58307"/>
        <dbReference type="ChEBI" id="CHEBI:167712"/>
        <dbReference type="ChEBI" id="CHEBI:167713"/>
    </reaction>
    <physiologicalReaction direction="left-to-right" evidence="4">
        <dbReference type="Rhea" id="RHEA:67161"/>
    </physiologicalReaction>
</comment>
<dbReference type="PANTHER" id="PTHR43747">
    <property type="entry name" value="FAD-BINDING PROTEIN"/>
    <property type="match status" value="1"/>
</dbReference>
<feature type="region of interest" description="Disordered" evidence="5">
    <location>
        <begin position="355"/>
        <end position="374"/>
    </location>
</feature>
<evidence type="ECO:0000256" key="3">
    <source>
        <dbReference type="ARBA" id="ARBA00023033"/>
    </source>
</evidence>
<name>A0A165QG04_9AGAM</name>
<reference evidence="6 7" key="1">
    <citation type="journal article" date="2016" name="Mol. Biol. Evol.">
        <title>Comparative Genomics of Early-Diverging Mushroom-Forming Fungi Provides Insights into the Origins of Lignocellulose Decay Capabilities.</title>
        <authorList>
            <person name="Nagy L.G."/>
            <person name="Riley R."/>
            <person name="Tritt A."/>
            <person name="Adam C."/>
            <person name="Daum C."/>
            <person name="Floudas D."/>
            <person name="Sun H."/>
            <person name="Yadav J.S."/>
            <person name="Pangilinan J."/>
            <person name="Larsson K.H."/>
            <person name="Matsuura K."/>
            <person name="Barry K."/>
            <person name="Labutti K."/>
            <person name="Kuo R."/>
            <person name="Ohm R.A."/>
            <person name="Bhattacharya S.S."/>
            <person name="Shirouzu T."/>
            <person name="Yoshinaga Y."/>
            <person name="Martin F.M."/>
            <person name="Grigoriev I.V."/>
            <person name="Hibbett D.S."/>
        </authorList>
    </citation>
    <scope>NUCLEOTIDE SEQUENCE [LARGE SCALE GENOMIC DNA]</scope>
    <source>
        <strain evidence="6 7">HHB14362 ss-1</strain>
    </source>
</reference>
<dbReference type="OrthoDB" id="3340390at2759"/>
<protein>
    <submittedName>
        <fullName evidence="6">FAD/NAD(P)-binding domain-containing protein</fullName>
    </submittedName>
</protein>
<keyword evidence="3" id="KW-0503">Monooxygenase</keyword>
<dbReference type="AlphaFoldDB" id="A0A165QG04"/>
<dbReference type="STRING" id="1314782.A0A165QG04"/>
<proteinExistence type="inferred from homology"/>
<feature type="region of interest" description="Disordered" evidence="5">
    <location>
        <begin position="167"/>
        <end position="189"/>
    </location>
</feature>
<evidence type="ECO:0000313" key="7">
    <source>
        <dbReference type="Proteomes" id="UP000076761"/>
    </source>
</evidence>
<dbReference type="EMBL" id="KV425596">
    <property type="protein sequence ID" value="KZT22384.1"/>
    <property type="molecule type" value="Genomic_DNA"/>
</dbReference>
<dbReference type="InterPro" id="IPR050816">
    <property type="entry name" value="Flavin-dep_Halogenase_NPB"/>
</dbReference>
<dbReference type="Gene3D" id="3.50.50.60">
    <property type="entry name" value="FAD/NAD(P)-binding domain"/>
    <property type="match status" value="2"/>
</dbReference>
<evidence type="ECO:0000256" key="4">
    <source>
        <dbReference type="ARBA" id="ARBA00049364"/>
    </source>
</evidence>
<feature type="region of interest" description="Disordered" evidence="5">
    <location>
        <begin position="628"/>
        <end position="652"/>
    </location>
</feature>
<accession>A0A165QG04</accession>
<evidence type="ECO:0000256" key="5">
    <source>
        <dbReference type="SAM" id="MobiDB-lite"/>
    </source>
</evidence>
<dbReference type="Pfam" id="PF04820">
    <property type="entry name" value="Trp_halogenase"/>
    <property type="match status" value="2"/>
</dbReference>
<dbReference type="PANTHER" id="PTHR43747:SF5">
    <property type="entry name" value="FAD-BINDING DOMAIN-CONTAINING PROTEIN"/>
    <property type="match status" value="1"/>
</dbReference>
<dbReference type="GO" id="GO:0044550">
    <property type="term" value="P:secondary metabolite biosynthetic process"/>
    <property type="evidence" value="ECO:0007669"/>
    <property type="project" value="UniProtKB-ARBA"/>
</dbReference>
<feature type="region of interest" description="Disordered" evidence="5">
    <location>
        <begin position="287"/>
        <end position="322"/>
    </location>
</feature>
<comment type="similarity">
    <text evidence="1">Belongs to the flavin-dependent halogenase family.</text>
</comment>
<dbReference type="GO" id="GO:0140907">
    <property type="term" value="F:flavin-dependent halogenase activity"/>
    <property type="evidence" value="ECO:0007669"/>
    <property type="project" value="UniProtKB-ARBA"/>
</dbReference>
<dbReference type="InParanoid" id="A0A165QG04"/>
<keyword evidence="2" id="KW-0560">Oxidoreductase</keyword>
<organism evidence="6 7">
    <name type="scientific">Neolentinus lepideus HHB14362 ss-1</name>
    <dbReference type="NCBI Taxonomy" id="1314782"/>
    <lineage>
        <taxon>Eukaryota</taxon>
        <taxon>Fungi</taxon>
        <taxon>Dikarya</taxon>
        <taxon>Basidiomycota</taxon>
        <taxon>Agaricomycotina</taxon>
        <taxon>Agaricomycetes</taxon>
        <taxon>Gloeophyllales</taxon>
        <taxon>Gloeophyllaceae</taxon>
        <taxon>Neolentinus</taxon>
    </lineage>
</organism>
<dbReference type="Proteomes" id="UP000076761">
    <property type="component" value="Unassembled WGS sequence"/>
</dbReference>
<sequence>MSTTAREPPKHTQILVVGGGPSGSYAATALAREGFQVVLMEASKFPRYHIGESLIPSVRHYLRFIGAEEKVAKYGFAHKPGSAIKFNQFNREGYTDFIALGHHNSAWNVVRSEFDQLLLQHAASCGVQVFERTRVTSLAFAPSSPSQDDDREAVIGRPVSATYVMSVADESPSSPASPTSPSTSWGYSSSEEDAQTITFDYLVDATGRAGLMSTKYLKNRKVNESLKNIATWGYWKDTKMYAQGTDRENAPWFEALSDESGWAWFIPLHNGLTSVGVVMDQKCHAARSRSASEATPPPTPKNPAFTFPLSPTSVQTRRNNRSSTFSIVSPRLSFLFRGRSDTAPSNMVPHSAPPTTSTFNFQNEPPSPARSTASLLSSKRGNMTNKYLDSLKLAPGVLQLIGGGSLVGGQIDESSDPDAEPLPGMGKAPVKSASDWSYQSACYAGEGWRVVGDAGAFIDPFFSSGIHLALTGALSAAATIAASIRGDCGEGKAAEWHNTRVTTSYTRFLVVVLSAYKQMRSQCIDALQDVGEHNFEQAFGCLRPVIQGSADMGPLLSQAELQRALDFCLNLFSPTTPEEHAKVSALLKGASSDAAQDMLDVTKPMMDGETLQKVMADLKLDNDAVCQAERKRTGSESGEDEEEERKGRQNDAATVKMVLEKVNARRVIHTEHSGISAFEEEALGGLVVRLVEGRLGLVSAV</sequence>
<feature type="compositionally biased region" description="Low complexity" evidence="5">
    <location>
        <begin position="171"/>
        <end position="189"/>
    </location>
</feature>
<dbReference type="InterPro" id="IPR006905">
    <property type="entry name" value="Flavin_halogenase"/>
</dbReference>